<feature type="region of interest" description="Disordered" evidence="2">
    <location>
        <begin position="353"/>
        <end position="389"/>
    </location>
</feature>
<proteinExistence type="predicted"/>
<dbReference type="EMBL" id="JAWJWE010000002">
    <property type="protein sequence ID" value="KAK6642506.1"/>
    <property type="molecule type" value="Genomic_DNA"/>
</dbReference>
<sequence length="448" mass="50500">MRLFVFVFVSLLVNTEAGNIGKLENSLRLNSGALHLNQIGRSTDTGRRKRDTDQEIKELEEKIKPKQEEVNGREQTLNELKKEVENQKKSLEEAENESPKDENKINRLKESVKQAEDSVKQEETELQKAKAELQQLQEELDKKKFPNGKPTEKATTPDDHSDPTTPKASVNGPSQNTTTPKTQGQPNTSTGPDSSNGPPQISSFLSFLLEQKMALLSQLLDGIKYLATANTDCVNEWGLQRVSPQNSRPLHFRRILLRRGIGRRKRDVQDEIQDLEKKIKATEEKITEYKTILKGIDDVKQNQTVELQKAENATPKNQTNIDYIKKVLEEAEKHAAEFQKKLQDAQAELQVLNDEVDNKRYPNGKPTTPKPPGGQESSTSPQSPISDVTTATPLVPSLVTFWNALVEQKMTFLSQILENIRNFTRAVGSKLRADVQFFRGLAPLKENS</sequence>
<comment type="caution">
    <text evidence="4">The sequence shown here is derived from an EMBL/GenBank/DDBJ whole genome shotgun (WGS) entry which is preliminary data.</text>
</comment>
<feature type="compositionally biased region" description="Basic and acidic residues" evidence="2">
    <location>
        <begin position="139"/>
        <end position="162"/>
    </location>
</feature>
<reference evidence="4 5" key="1">
    <citation type="submission" date="2023-10" db="EMBL/GenBank/DDBJ databases">
        <title>Genomes of two closely related lineages of the louse Polyplax serrata with different host specificities.</title>
        <authorList>
            <person name="Martinu J."/>
            <person name="Tarabai H."/>
            <person name="Stefka J."/>
            <person name="Hypsa V."/>
        </authorList>
    </citation>
    <scope>NUCLEOTIDE SEQUENCE [LARGE SCALE GENOMIC DNA]</scope>
    <source>
        <strain evidence="4">HR10_N</strain>
    </source>
</reference>
<keyword evidence="1" id="KW-0175">Coiled coil</keyword>
<evidence type="ECO:0000313" key="4">
    <source>
        <dbReference type="EMBL" id="KAK6642506.1"/>
    </source>
</evidence>
<dbReference type="Proteomes" id="UP001372834">
    <property type="component" value="Unassembled WGS sequence"/>
</dbReference>
<feature type="signal peptide" evidence="3">
    <location>
        <begin position="1"/>
        <end position="17"/>
    </location>
</feature>
<feature type="compositionally biased region" description="Polar residues" evidence="2">
    <location>
        <begin position="167"/>
        <end position="202"/>
    </location>
</feature>
<protein>
    <submittedName>
        <fullName evidence="4">Uncharacterized protein</fullName>
    </submittedName>
</protein>
<evidence type="ECO:0000313" key="5">
    <source>
        <dbReference type="Proteomes" id="UP001372834"/>
    </source>
</evidence>
<dbReference type="PANTHER" id="PTHR18937">
    <property type="entry name" value="STRUCTURAL MAINTENANCE OF CHROMOSOMES SMC FAMILY MEMBER"/>
    <property type="match status" value="1"/>
</dbReference>
<feature type="coiled-coil region" evidence="1">
    <location>
        <begin position="258"/>
        <end position="292"/>
    </location>
</feature>
<feature type="compositionally biased region" description="Basic and acidic residues" evidence="2">
    <location>
        <begin position="58"/>
        <end position="72"/>
    </location>
</feature>
<feature type="chain" id="PRO_5042880230" evidence="3">
    <location>
        <begin position="18"/>
        <end position="448"/>
    </location>
</feature>
<dbReference type="AlphaFoldDB" id="A0AAN8XMI4"/>
<evidence type="ECO:0000256" key="1">
    <source>
        <dbReference type="SAM" id="Coils"/>
    </source>
</evidence>
<organism evidence="4 5">
    <name type="scientific">Polyplax serrata</name>
    <name type="common">Common mouse louse</name>
    <dbReference type="NCBI Taxonomy" id="468196"/>
    <lineage>
        <taxon>Eukaryota</taxon>
        <taxon>Metazoa</taxon>
        <taxon>Ecdysozoa</taxon>
        <taxon>Arthropoda</taxon>
        <taxon>Hexapoda</taxon>
        <taxon>Insecta</taxon>
        <taxon>Pterygota</taxon>
        <taxon>Neoptera</taxon>
        <taxon>Paraneoptera</taxon>
        <taxon>Psocodea</taxon>
        <taxon>Troctomorpha</taxon>
        <taxon>Phthiraptera</taxon>
        <taxon>Anoplura</taxon>
        <taxon>Polyplacidae</taxon>
        <taxon>Polyplax</taxon>
    </lineage>
</organism>
<dbReference type="SUPFAM" id="SSF57997">
    <property type="entry name" value="Tropomyosin"/>
    <property type="match status" value="2"/>
</dbReference>
<feature type="region of interest" description="Disordered" evidence="2">
    <location>
        <begin position="58"/>
        <end position="202"/>
    </location>
</feature>
<keyword evidence="3" id="KW-0732">Signal</keyword>
<dbReference type="Gene3D" id="1.10.287.620">
    <property type="entry name" value="Helix Hairpins"/>
    <property type="match status" value="1"/>
</dbReference>
<accession>A0AAN8XMI4</accession>
<feature type="compositionally biased region" description="Polar residues" evidence="2">
    <location>
        <begin position="375"/>
        <end position="389"/>
    </location>
</feature>
<gene>
    <name evidence="4" type="ORF">RUM43_004008</name>
</gene>
<name>A0AAN8XMI4_POLSC</name>
<evidence type="ECO:0000256" key="3">
    <source>
        <dbReference type="SAM" id="SignalP"/>
    </source>
</evidence>
<evidence type="ECO:0000256" key="2">
    <source>
        <dbReference type="SAM" id="MobiDB-lite"/>
    </source>
</evidence>
<feature type="compositionally biased region" description="Basic and acidic residues" evidence="2">
    <location>
        <begin position="79"/>
        <end position="131"/>
    </location>
</feature>